<comment type="function">
    <text evidence="1">Specifically methylates the adenine in position 2030 of 23S rRNA.</text>
</comment>
<dbReference type="InterPro" id="IPR029063">
    <property type="entry name" value="SAM-dependent_MTases_sf"/>
</dbReference>
<dbReference type="Proteomes" id="UP001159257">
    <property type="component" value="Unassembled WGS sequence"/>
</dbReference>
<comment type="similarity">
    <text evidence="1">Belongs to the RlmJ family.</text>
</comment>
<keyword evidence="1" id="KW-0698">rRNA processing</keyword>
<dbReference type="InterPro" id="IPR007473">
    <property type="entry name" value="RlmJ"/>
</dbReference>
<dbReference type="EC" id="2.1.1.266" evidence="1"/>
<reference evidence="2 3" key="1">
    <citation type="submission" date="2017-05" db="EMBL/GenBank/DDBJ databases">
        <authorList>
            <person name="Varghese N."/>
            <person name="Submissions S."/>
        </authorList>
    </citation>
    <scope>NUCLEOTIDE SEQUENCE [LARGE SCALE GENOMIC DNA]</scope>
    <source>
        <strain evidence="2 3">CGMCC 1.7287</strain>
    </source>
</reference>
<evidence type="ECO:0000256" key="1">
    <source>
        <dbReference type="HAMAP-Rule" id="MF_00934"/>
    </source>
</evidence>
<accession>A0ABY1S485</accession>
<dbReference type="Pfam" id="PF04378">
    <property type="entry name" value="RsmJ"/>
    <property type="match status" value="1"/>
</dbReference>
<evidence type="ECO:0000313" key="2">
    <source>
        <dbReference type="EMBL" id="SMR78454.1"/>
    </source>
</evidence>
<feature type="active site" description="Proton acceptor" evidence="1">
    <location>
        <position position="163"/>
    </location>
</feature>
<dbReference type="SUPFAM" id="SSF53335">
    <property type="entry name" value="S-adenosyl-L-methionine-dependent methyltransferases"/>
    <property type="match status" value="1"/>
</dbReference>
<organism evidence="2 3">
    <name type="scientific">Marinobacterium sediminicola</name>
    <dbReference type="NCBI Taxonomy" id="518898"/>
    <lineage>
        <taxon>Bacteria</taxon>
        <taxon>Pseudomonadati</taxon>
        <taxon>Pseudomonadota</taxon>
        <taxon>Gammaproteobacteria</taxon>
        <taxon>Oceanospirillales</taxon>
        <taxon>Oceanospirillaceae</taxon>
        <taxon>Marinobacterium</taxon>
    </lineage>
</organism>
<dbReference type="HAMAP" id="MF_00934">
    <property type="entry name" value="23SrRNA_methyltr_J"/>
    <property type="match status" value="1"/>
</dbReference>
<feature type="binding site" evidence="1">
    <location>
        <position position="99"/>
    </location>
    <ligand>
        <name>S-adenosyl-L-methionine</name>
        <dbReference type="ChEBI" id="CHEBI:59789"/>
    </ligand>
</feature>
<keyword evidence="1" id="KW-0949">S-adenosyl-L-methionine</keyword>
<dbReference type="PANTHER" id="PTHR37426:SF1">
    <property type="entry name" value="RIBOSOMAL RNA LARGE SUBUNIT METHYLTRANSFERASE J"/>
    <property type="match status" value="1"/>
</dbReference>
<comment type="caution">
    <text evidence="2">The sequence shown here is derived from an EMBL/GenBank/DDBJ whole genome shotgun (WGS) entry which is preliminary data.</text>
</comment>
<protein>
    <recommendedName>
        <fullName evidence="1">Ribosomal RNA large subunit methyltransferase J</fullName>
        <ecNumber evidence="1">2.1.1.266</ecNumber>
    </recommendedName>
    <alternativeName>
        <fullName evidence="1">23S rRNA (adenine(2030)-N6)-methyltransferase</fullName>
    </alternativeName>
    <alternativeName>
        <fullName evidence="1">23S rRNA m6A2030 methyltransferase</fullName>
    </alternativeName>
</protein>
<feature type="binding site" evidence="1">
    <location>
        <position position="163"/>
    </location>
    <ligand>
        <name>S-adenosyl-L-methionine</name>
        <dbReference type="ChEBI" id="CHEBI:59789"/>
    </ligand>
</feature>
<feature type="binding site" evidence="1">
    <location>
        <position position="42"/>
    </location>
    <ligand>
        <name>S-adenosyl-L-methionine</name>
        <dbReference type="ChEBI" id="CHEBI:59789"/>
    </ligand>
</feature>
<name>A0ABY1S485_9GAMM</name>
<keyword evidence="1" id="KW-0694">RNA-binding</keyword>
<evidence type="ECO:0000313" key="3">
    <source>
        <dbReference type="Proteomes" id="UP001159257"/>
    </source>
</evidence>
<gene>
    <name evidence="1" type="primary">rlmJ</name>
    <name evidence="2" type="ORF">SAMN04487964_12330</name>
</gene>
<feature type="site" description="Interaction with substrate rRNA" evidence="1">
    <location>
        <position position="4"/>
    </location>
</feature>
<dbReference type="EMBL" id="FXWV01000023">
    <property type="protein sequence ID" value="SMR78454.1"/>
    <property type="molecule type" value="Genomic_DNA"/>
</dbReference>
<feature type="binding site" evidence="1">
    <location>
        <begin position="142"/>
        <end position="143"/>
    </location>
    <ligand>
        <name>S-adenosyl-L-methionine</name>
        <dbReference type="ChEBI" id="CHEBI:59789"/>
    </ligand>
</feature>
<dbReference type="RefSeq" id="WP_239040554.1">
    <property type="nucleotide sequence ID" value="NZ_BAAAEY010000020.1"/>
</dbReference>
<sequence>MLSYQHGFHAGNFADVHKHLVLTLLLQSLNRKAKPWSYLETHGGRARYDLSSEQALKTGEFRDGIARLWQQPVPEAVQEYLEQVAKVNAGEALTTYPGSPLLAAQMARDADNINIMELHPAEAEALKGVFRQDTRVAVHHRDGYEGVLALLPPKPNRGVVLIDPSFEVKQEYRQLVRFVNKACKRWPNGCFAIWYPLLPADLWRQMKQELAESGIRKILCSELEVASADGERGMYGSGMLVINPPWQLDQTLAEVSPWLVEQLQVEAGCGTWRVDWLVPE</sequence>
<keyword evidence="1" id="KW-0808">Transferase</keyword>
<keyword evidence="1" id="KW-0489">Methyltransferase</keyword>
<proteinExistence type="inferred from homology"/>
<comment type="subunit">
    <text evidence="1">Monomer.</text>
</comment>
<feature type="binding site" evidence="1">
    <location>
        <position position="117"/>
    </location>
    <ligand>
        <name>S-adenosyl-L-methionine</name>
        <dbReference type="ChEBI" id="CHEBI:59789"/>
    </ligand>
</feature>
<comment type="catalytic activity">
    <reaction evidence="1">
        <text>adenosine(2030) in 23S rRNA + S-adenosyl-L-methionine = N(6)-methyladenosine(2030) in 23S rRNA + S-adenosyl-L-homocysteine + H(+)</text>
        <dbReference type="Rhea" id="RHEA:43736"/>
        <dbReference type="Rhea" id="RHEA-COMP:10668"/>
        <dbReference type="Rhea" id="RHEA-COMP:10669"/>
        <dbReference type="ChEBI" id="CHEBI:15378"/>
        <dbReference type="ChEBI" id="CHEBI:57856"/>
        <dbReference type="ChEBI" id="CHEBI:59789"/>
        <dbReference type="ChEBI" id="CHEBI:74411"/>
        <dbReference type="ChEBI" id="CHEBI:74449"/>
        <dbReference type="EC" id="2.1.1.266"/>
    </reaction>
</comment>
<keyword evidence="3" id="KW-1185">Reference proteome</keyword>
<dbReference type="PANTHER" id="PTHR37426">
    <property type="entry name" value="RIBOSOMAL RNA LARGE SUBUNIT METHYLTRANSFERASE J"/>
    <property type="match status" value="1"/>
</dbReference>
<feature type="binding site" evidence="1">
    <location>
        <position position="19"/>
    </location>
    <ligand>
        <name>S-adenosyl-L-methionine</name>
        <dbReference type="ChEBI" id="CHEBI:59789"/>
    </ligand>
</feature>
<dbReference type="Gene3D" id="3.40.50.150">
    <property type="entry name" value="Vaccinia Virus protein VP39"/>
    <property type="match status" value="1"/>
</dbReference>